<sequence>MASAKVIDATGRTLREEELPGEVFAHAPNIALLHQVVVAEQAGARRGTHSTKTRAEVAGGGAKPYRQKGTGNARQGSIRAPQYKGGGIVHGPKPRDYSQRTPRKMLRAALAQALSDRASAGVIYVLEDDVITAPSTKAALACLRGAGLEDRKVLALVAGATDEAVFKSVRNLPTVRVHRAGLVLVSAVLASDAVLFTRAALAELLGRVGVEVAK</sequence>
<dbReference type="NCBIfam" id="TIGR03953">
    <property type="entry name" value="rplD_bact"/>
    <property type="match status" value="1"/>
</dbReference>
<comment type="subunit">
    <text evidence="5">Part of the 50S ribosomal subunit.</text>
</comment>
<dbReference type="KEGG" id="afo:Afer_0399"/>
<comment type="function">
    <text evidence="5">One of the primary rRNA binding proteins, this protein initially binds near the 5'-end of the 23S rRNA. It is important during the early stages of 50S assembly. It makes multiple contacts with different domains of the 23S rRNA in the assembled 50S subunit and ribosome.</text>
</comment>
<proteinExistence type="inferred from homology"/>
<dbReference type="EMBL" id="CP001631">
    <property type="protein sequence ID" value="ACU53367.1"/>
    <property type="molecule type" value="Genomic_DNA"/>
</dbReference>
<dbReference type="GO" id="GO:0006412">
    <property type="term" value="P:translation"/>
    <property type="evidence" value="ECO:0007669"/>
    <property type="project" value="UniProtKB-UniRule"/>
</dbReference>
<evidence type="ECO:0000256" key="2">
    <source>
        <dbReference type="ARBA" id="ARBA00022980"/>
    </source>
</evidence>
<dbReference type="PANTHER" id="PTHR10746">
    <property type="entry name" value="50S RIBOSOMAL PROTEIN L4"/>
    <property type="match status" value="1"/>
</dbReference>
<evidence type="ECO:0000313" key="8">
    <source>
        <dbReference type="Proteomes" id="UP000000771"/>
    </source>
</evidence>
<keyword evidence="3 5" id="KW-0687">Ribonucleoprotein</keyword>
<dbReference type="HAMAP" id="MF_01328_B">
    <property type="entry name" value="Ribosomal_uL4_B"/>
    <property type="match status" value="1"/>
</dbReference>
<dbReference type="OrthoDB" id="9803201at2"/>
<dbReference type="RefSeq" id="WP_015797868.1">
    <property type="nucleotide sequence ID" value="NC_013124.1"/>
</dbReference>
<dbReference type="HOGENOM" id="CLU_041575_5_0_11"/>
<feature type="region of interest" description="Disordered" evidence="6">
    <location>
        <begin position="43"/>
        <end position="99"/>
    </location>
</feature>
<organism evidence="7 8">
    <name type="scientific">Acidimicrobium ferrooxidans (strain DSM 10331 / JCM 15462 / NBRC 103882 / ICP)</name>
    <dbReference type="NCBI Taxonomy" id="525909"/>
    <lineage>
        <taxon>Bacteria</taxon>
        <taxon>Bacillati</taxon>
        <taxon>Actinomycetota</taxon>
        <taxon>Acidimicrobiia</taxon>
        <taxon>Acidimicrobiales</taxon>
        <taxon>Acidimicrobiaceae</taxon>
        <taxon>Acidimicrobium</taxon>
    </lineage>
</organism>
<dbReference type="SUPFAM" id="SSF52166">
    <property type="entry name" value="Ribosomal protein L4"/>
    <property type="match status" value="1"/>
</dbReference>
<dbReference type="GO" id="GO:0019843">
    <property type="term" value="F:rRNA binding"/>
    <property type="evidence" value="ECO:0007669"/>
    <property type="project" value="UniProtKB-UniRule"/>
</dbReference>
<accession>C7M2X3</accession>
<protein>
    <recommendedName>
        <fullName evidence="4 5">Large ribosomal subunit protein uL4</fullName>
    </recommendedName>
</protein>
<evidence type="ECO:0000256" key="3">
    <source>
        <dbReference type="ARBA" id="ARBA00023274"/>
    </source>
</evidence>
<evidence type="ECO:0000256" key="6">
    <source>
        <dbReference type="SAM" id="MobiDB-lite"/>
    </source>
</evidence>
<dbReference type="Gene3D" id="3.40.1370.10">
    <property type="match status" value="1"/>
</dbReference>
<dbReference type="InterPro" id="IPR013005">
    <property type="entry name" value="Ribosomal_uL4-like"/>
</dbReference>
<evidence type="ECO:0000256" key="1">
    <source>
        <dbReference type="ARBA" id="ARBA00010528"/>
    </source>
</evidence>
<reference evidence="7 8" key="1">
    <citation type="journal article" date="2009" name="Stand. Genomic Sci.">
        <title>Complete genome sequence of Acidimicrobium ferrooxidans type strain (ICP).</title>
        <authorList>
            <person name="Clum A."/>
            <person name="Nolan M."/>
            <person name="Lang E."/>
            <person name="Glavina Del Rio T."/>
            <person name="Tice H."/>
            <person name="Copeland A."/>
            <person name="Cheng J.F."/>
            <person name="Lucas S."/>
            <person name="Chen F."/>
            <person name="Bruce D."/>
            <person name="Goodwin L."/>
            <person name="Pitluck S."/>
            <person name="Ivanova N."/>
            <person name="Mavrommatis K."/>
            <person name="Mikhailova N."/>
            <person name="Pati A."/>
            <person name="Chen A."/>
            <person name="Palaniappan K."/>
            <person name="Goker M."/>
            <person name="Spring S."/>
            <person name="Land M."/>
            <person name="Hauser L."/>
            <person name="Chang Y.J."/>
            <person name="Jeffries C.C."/>
            <person name="Chain P."/>
            <person name="Bristow J."/>
            <person name="Eisen J.A."/>
            <person name="Markowitz V."/>
            <person name="Hugenholtz P."/>
            <person name="Kyrpides N.C."/>
            <person name="Klenk H.P."/>
            <person name="Lapidus A."/>
        </authorList>
    </citation>
    <scope>NUCLEOTIDE SEQUENCE [LARGE SCALE GENOMIC DNA]</scope>
    <source>
        <strain evidence="8">DSM 10331 / JCM 15462 / NBRC 103882 / ICP</strain>
    </source>
</reference>
<dbReference type="Pfam" id="PF00573">
    <property type="entry name" value="Ribosomal_L4"/>
    <property type="match status" value="1"/>
</dbReference>
<dbReference type="Proteomes" id="UP000000771">
    <property type="component" value="Chromosome"/>
</dbReference>
<dbReference type="GO" id="GO:0003735">
    <property type="term" value="F:structural constituent of ribosome"/>
    <property type="evidence" value="ECO:0007669"/>
    <property type="project" value="InterPro"/>
</dbReference>
<keyword evidence="5" id="KW-0699">rRNA-binding</keyword>
<dbReference type="STRING" id="525909.Afer_0399"/>
<dbReference type="AlphaFoldDB" id="C7M2X3"/>
<dbReference type="GO" id="GO:0005840">
    <property type="term" value="C:ribosome"/>
    <property type="evidence" value="ECO:0007669"/>
    <property type="project" value="UniProtKB-KW"/>
</dbReference>
<dbReference type="eggNOG" id="COG0088">
    <property type="taxonomic scope" value="Bacteria"/>
</dbReference>
<keyword evidence="8" id="KW-1185">Reference proteome</keyword>
<gene>
    <name evidence="5" type="primary">rplD</name>
    <name evidence="7" type="ordered locus">Afer_0399</name>
</gene>
<comment type="function">
    <text evidence="5">Forms part of the polypeptide exit tunnel.</text>
</comment>
<keyword evidence="5" id="KW-0694">RNA-binding</keyword>
<dbReference type="PANTHER" id="PTHR10746:SF6">
    <property type="entry name" value="LARGE RIBOSOMAL SUBUNIT PROTEIN UL4M"/>
    <property type="match status" value="1"/>
</dbReference>
<name>C7M2X3_ACIFD</name>
<dbReference type="InterPro" id="IPR002136">
    <property type="entry name" value="Ribosomal_uL4"/>
</dbReference>
<keyword evidence="2 5" id="KW-0689">Ribosomal protein</keyword>
<comment type="similarity">
    <text evidence="1 5">Belongs to the universal ribosomal protein uL4 family.</text>
</comment>
<dbReference type="GO" id="GO:1990904">
    <property type="term" value="C:ribonucleoprotein complex"/>
    <property type="evidence" value="ECO:0007669"/>
    <property type="project" value="UniProtKB-KW"/>
</dbReference>
<evidence type="ECO:0000313" key="7">
    <source>
        <dbReference type="EMBL" id="ACU53367.1"/>
    </source>
</evidence>
<dbReference type="InterPro" id="IPR023574">
    <property type="entry name" value="Ribosomal_uL4_dom_sf"/>
</dbReference>
<evidence type="ECO:0000256" key="5">
    <source>
        <dbReference type="HAMAP-Rule" id="MF_01328"/>
    </source>
</evidence>
<evidence type="ECO:0000256" key="4">
    <source>
        <dbReference type="ARBA" id="ARBA00035244"/>
    </source>
</evidence>